<dbReference type="GO" id="GO:0009279">
    <property type="term" value="C:cell outer membrane"/>
    <property type="evidence" value="ECO:0007669"/>
    <property type="project" value="UniProtKB-SubCell"/>
</dbReference>
<protein>
    <submittedName>
        <fullName evidence="7">RagB/SusD family nutrient uptake outer membrane protein</fullName>
    </submittedName>
</protein>
<reference evidence="7 8" key="1">
    <citation type="submission" date="2018-08" db="EMBL/GenBank/DDBJ databases">
        <title>A genome reference for cultivated species of the human gut microbiota.</title>
        <authorList>
            <person name="Zou Y."/>
            <person name="Xue W."/>
            <person name="Luo G."/>
        </authorList>
    </citation>
    <scope>NUCLEOTIDE SEQUENCE [LARGE SCALE GENOMIC DNA]</scope>
    <source>
        <strain evidence="7 8">OF03-11</strain>
    </source>
</reference>
<keyword evidence="5" id="KW-0998">Cell outer membrane</keyword>
<organism evidence="7 8">
    <name type="scientific">Odoribacter splanchnicus</name>
    <dbReference type="NCBI Taxonomy" id="28118"/>
    <lineage>
        <taxon>Bacteria</taxon>
        <taxon>Pseudomonadati</taxon>
        <taxon>Bacteroidota</taxon>
        <taxon>Bacteroidia</taxon>
        <taxon>Bacteroidales</taxon>
        <taxon>Odoribacteraceae</taxon>
        <taxon>Odoribacter</taxon>
    </lineage>
</organism>
<dbReference type="Gene3D" id="1.25.40.390">
    <property type="match status" value="1"/>
</dbReference>
<evidence type="ECO:0000256" key="4">
    <source>
        <dbReference type="ARBA" id="ARBA00023136"/>
    </source>
</evidence>
<dbReference type="SUPFAM" id="SSF48452">
    <property type="entry name" value="TPR-like"/>
    <property type="match status" value="1"/>
</dbReference>
<proteinExistence type="inferred from homology"/>
<accession>A0A413I550</accession>
<name>A0A413I550_9BACT</name>
<keyword evidence="3" id="KW-0732">Signal</keyword>
<evidence type="ECO:0000313" key="8">
    <source>
        <dbReference type="Proteomes" id="UP000284434"/>
    </source>
</evidence>
<evidence type="ECO:0000256" key="2">
    <source>
        <dbReference type="ARBA" id="ARBA00006275"/>
    </source>
</evidence>
<evidence type="ECO:0000256" key="3">
    <source>
        <dbReference type="ARBA" id="ARBA00022729"/>
    </source>
</evidence>
<dbReference type="InterPro" id="IPR012944">
    <property type="entry name" value="SusD_RagB_dom"/>
</dbReference>
<dbReference type="AlphaFoldDB" id="A0A413I550"/>
<dbReference type="EMBL" id="QSCO01000043">
    <property type="protein sequence ID" value="RGY02693.1"/>
    <property type="molecule type" value="Genomic_DNA"/>
</dbReference>
<gene>
    <name evidence="7" type="ORF">DXA53_19300</name>
</gene>
<keyword evidence="4" id="KW-0472">Membrane</keyword>
<comment type="similarity">
    <text evidence="2">Belongs to the SusD family.</text>
</comment>
<comment type="subcellular location">
    <subcellularLocation>
        <location evidence="1">Cell outer membrane</location>
    </subcellularLocation>
</comment>
<dbReference type="InterPro" id="IPR011990">
    <property type="entry name" value="TPR-like_helical_dom_sf"/>
</dbReference>
<evidence type="ECO:0000256" key="1">
    <source>
        <dbReference type="ARBA" id="ARBA00004442"/>
    </source>
</evidence>
<dbReference type="Proteomes" id="UP000284434">
    <property type="component" value="Unassembled WGS sequence"/>
</dbReference>
<feature type="domain" description="RagB/SusD" evidence="6">
    <location>
        <begin position="64"/>
        <end position="147"/>
    </location>
</feature>
<comment type="caution">
    <text evidence="7">The sequence shown here is derived from an EMBL/GenBank/DDBJ whole genome shotgun (WGS) entry which is preliminary data.</text>
</comment>
<evidence type="ECO:0000259" key="6">
    <source>
        <dbReference type="Pfam" id="PF07980"/>
    </source>
</evidence>
<sequence>MSLYSLLSPESYEGRNSGNTWVEPSLATLYNEPDDQRAQLIVKDVYSTTGQELDYCVKFPADNNPVWSIVRLAEMHLIVAEVAARSGVIDVSGYNAVRSVRNASLKQNTDFANVDAFLKEIENERRREFAGEGLRWMDMRRFGSMKAHLESKGVDIRRVHFPVYSGERVNNPKLHQTPYYQ</sequence>
<evidence type="ECO:0000256" key="5">
    <source>
        <dbReference type="ARBA" id="ARBA00023237"/>
    </source>
</evidence>
<dbReference type="Pfam" id="PF07980">
    <property type="entry name" value="SusD_RagB"/>
    <property type="match status" value="1"/>
</dbReference>
<evidence type="ECO:0000313" key="7">
    <source>
        <dbReference type="EMBL" id="RGY02693.1"/>
    </source>
</evidence>